<comment type="caution">
    <text evidence="2">The sequence shown here is derived from an EMBL/GenBank/DDBJ whole genome shotgun (WGS) entry which is preliminary data.</text>
</comment>
<dbReference type="AlphaFoldDB" id="A0AAV4SM51"/>
<dbReference type="Proteomes" id="UP001054945">
    <property type="component" value="Unassembled WGS sequence"/>
</dbReference>
<reference evidence="2 3" key="1">
    <citation type="submission" date="2021-06" db="EMBL/GenBank/DDBJ databases">
        <title>Caerostris extrusa draft genome.</title>
        <authorList>
            <person name="Kono N."/>
            <person name="Arakawa K."/>
        </authorList>
    </citation>
    <scope>NUCLEOTIDE SEQUENCE [LARGE SCALE GENOMIC DNA]</scope>
</reference>
<keyword evidence="3" id="KW-1185">Reference proteome</keyword>
<evidence type="ECO:0000313" key="2">
    <source>
        <dbReference type="EMBL" id="GIY33627.1"/>
    </source>
</evidence>
<evidence type="ECO:0000256" key="1">
    <source>
        <dbReference type="SAM" id="MobiDB-lite"/>
    </source>
</evidence>
<proteinExistence type="predicted"/>
<evidence type="ECO:0000313" key="3">
    <source>
        <dbReference type="Proteomes" id="UP001054945"/>
    </source>
</evidence>
<name>A0AAV4SM51_CAEEX</name>
<accession>A0AAV4SM51</accession>
<organism evidence="2 3">
    <name type="scientific">Caerostris extrusa</name>
    <name type="common">Bark spider</name>
    <name type="synonym">Caerostris bankana</name>
    <dbReference type="NCBI Taxonomy" id="172846"/>
    <lineage>
        <taxon>Eukaryota</taxon>
        <taxon>Metazoa</taxon>
        <taxon>Ecdysozoa</taxon>
        <taxon>Arthropoda</taxon>
        <taxon>Chelicerata</taxon>
        <taxon>Arachnida</taxon>
        <taxon>Araneae</taxon>
        <taxon>Araneomorphae</taxon>
        <taxon>Entelegynae</taxon>
        <taxon>Araneoidea</taxon>
        <taxon>Araneidae</taxon>
        <taxon>Caerostris</taxon>
    </lineage>
</organism>
<dbReference type="EMBL" id="BPLR01009663">
    <property type="protein sequence ID" value="GIY33627.1"/>
    <property type="molecule type" value="Genomic_DNA"/>
</dbReference>
<feature type="region of interest" description="Disordered" evidence="1">
    <location>
        <begin position="143"/>
        <end position="164"/>
    </location>
</feature>
<sequence>MQIINISVLPPPTQDDRLLVWTKISDDVIISKDIHSGRLDKMVFTDFAIKLSVQGTVPNANDYARKEDLACISKYAGRYECMVRNLTELFLLSVDEIFEACLGRLLVWNKISDDVIISEDIHTGRLDKMVFTDFAIKLSGETLASPPSSSMERELEDITNGHGI</sequence>
<protein>
    <submittedName>
        <fullName evidence="2">Uncharacterized protein</fullName>
    </submittedName>
</protein>
<gene>
    <name evidence="2" type="ORF">CEXT_602341</name>
</gene>